<evidence type="ECO:0000313" key="2">
    <source>
        <dbReference type="EMBL" id="PVY54713.1"/>
    </source>
</evidence>
<keyword evidence="1" id="KW-0812">Transmembrane</keyword>
<dbReference type="Pfam" id="PF19517">
    <property type="entry name" value="DUF6050"/>
    <property type="match status" value="1"/>
</dbReference>
<feature type="transmembrane region" description="Helical" evidence="1">
    <location>
        <begin position="70"/>
        <end position="91"/>
    </location>
</feature>
<name>A0A2U1C1D3_9FIRM</name>
<dbReference type="OrthoDB" id="1825068at2"/>
<keyword evidence="1" id="KW-1133">Transmembrane helix</keyword>
<proteinExistence type="predicted"/>
<evidence type="ECO:0000256" key="1">
    <source>
        <dbReference type="SAM" id="Phobius"/>
    </source>
</evidence>
<keyword evidence="1" id="KW-0472">Membrane</keyword>
<feature type="transmembrane region" description="Helical" evidence="1">
    <location>
        <begin position="40"/>
        <end position="58"/>
    </location>
</feature>
<gene>
    <name evidence="2" type="ORF">C7373_105133</name>
</gene>
<evidence type="ECO:0000313" key="3">
    <source>
        <dbReference type="Proteomes" id="UP000245778"/>
    </source>
</evidence>
<accession>A0A2U1C1D3</accession>
<dbReference type="GeneID" id="93230130"/>
<dbReference type="RefSeq" id="WP_097800447.1">
    <property type="nucleotide sequence ID" value="NZ_CP011524.1"/>
</dbReference>
<reference evidence="2 3" key="1">
    <citation type="submission" date="2018-04" db="EMBL/GenBank/DDBJ databases">
        <title>Genomic Encyclopedia of Type Strains, Phase IV (KMG-IV): sequencing the most valuable type-strain genomes for metagenomic binning, comparative biology and taxonomic classification.</title>
        <authorList>
            <person name="Goeker M."/>
        </authorList>
    </citation>
    <scope>NUCLEOTIDE SEQUENCE [LARGE SCALE GENOMIC DNA]</scope>
    <source>
        <strain evidence="2 3">DSM 26588</strain>
    </source>
</reference>
<dbReference type="Proteomes" id="UP000245778">
    <property type="component" value="Unassembled WGS sequence"/>
</dbReference>
<sequence length="119" mass="13171">MTRGEALKDFFRKTILPVASAALLYCIFRSACVKNGELDYLWLWILCGLPFGIWRLRLWIIPGGGSLGGGIALFLLNFVFAGLIGGCVLVWRLLVAAWYVPLTLYRLLTAGCACIITED</sequence>
<dbReference type="AlphaFoldDB" id="A0A2U1C1D3"/>
<organism evidence="2 3">
    <name type="scientific">Intestinimonas butyriciproducens</name>
    <dbReference type="NCBI Taxonomy" id="1297617"/>
    <lineage>
        <taxon>Bacteria</taxon>
        <taxon>Bacillati</taxon>
        <taxon>Bacillota</taxon>
        <taxon>Clostridia</taxon>
        <taxon>Eubacteriales</taxon>
        <taxon>Intestinimonas</taxon>
    </lineage>
</organism>
<dbReference type="EMBL" id="QEKK01000005">
    <property type="protein sequence ID" value="PVY54713.1"/>
    <property type="molecule type" value="Genomic_DNA"/>
</dbReference>
<dbReference type="InterPro" id="IPR046113">
    <property type="entry name" value="DUF6050"/>
</dbReference>
<protein>
    <submittedName>
        <fullName evidence="2">Uncharacterized protein</fullName>
    </submittedName>
</protein>
<comment type="caution">
    <text evidence="2">The sequence shown here is derived from an EMBL/GenBank/DDBJ whole genome shotgun (WGS) entry which is preliminary data.</text>
</comment>